<name>A0A412YBL9_9BACE</name>
<dbReference type="Proteomes" id="UP000283850">
    <property type="component" value="Unassembled WGS sequence"/>
</dbReference>
<comment type="caution">
    <text evidence="1">The sequence shown here is derived from an EMBL/GenBank/DDBJ whole genome shotgun (WGS) entry which is preliminary data.</text>
</comment>
<dbReference type="RefSeq" id="WP_022393139.1">
    <property type="nucleotide sequence ID" value="NZ_QRZF01000005.1"/>
</dbReference>
<proteinExistence type="predicted"/>
<dbReference type="AlphaFoldDB" id="A0A412YBL9"/>
<organism evidence="1 2">
    <name type="scientific">Bacteroides intestinalis</name>
    <dbReference type="NCBI Taxonomy" id="329854"/>
    <lineage>
        <taxon>Bacteria</taxon>
        <taxon>Pseudomonadati</taxon>
        <taxon>Bacteroidota</taxon>
        <taxon>Bacteroidia</taxon>
        <taxon>Bacteroidales</taxon>
        <taxon>Bacteroidaceae</taxon>
        <taxon>Bacteroides</taxon>
    </lineage>
</organism>
<accession>A0A412YBL9</accession>
<evidence type="ECO:0000313" key="2">
    <source>
        <dbReference type="Proteomes" id="UP000283850"/>
    </source>
</evidence>
<gene>
    <name evidence="1" type="ORF">DWW10_09780</name>
</gene>
<evidence type="ECO:0000313" key="1">
    <source>
        <dbReference type="EMBL" id="RGV54781.1"/>
    </source>
</evidence>
<protein>
    <submittedName>
        <fullName evidence="1">Uncharacterized protein</fullName>
    </submittedName>
</protein>
<dbReference type="EMBL" id="QRZF01000005">
    <property type="protein sequence ID" value="RGV54781.1"/>
    <property type="molecule type" value="Genomic_DNA"/>
</dbReference>
<sequence length="398" mass="46816">MTNNQLIEEIVTKECERYALEDSGFVTDRRAVARELSCERNAFLPNGCSLEEFREWKEHLLNNWYSRKGFAKFFRRKAEKHCMFRMVRRLSQNALSAIQRRYVEATIDEELKMEEERTVAFKFSSALFTKFYQGICGSGVLFASPGQLEKSCIEGVRSLFPLKYESLYERLLAKDDEFWGEIWRLIRRFVRFLIVEKSKEDQEAVEEVSMETVISVQEQLERGRLAQITSACHLLHSLQMTGRNKFCEWLRAEKKRSEEILLEDEDWQCLEGQDFAMIGSEKIDGRFAYLLEVNEKNEYDVCCALADILSYGHDKVYDELVEGMQDIVQAISMLYVENKRYEEIACTLYGISDGRKLDSLRKSVSRGKEYLKKRMVHLIIEYKRKGYVPFVVEKEDVK</sequence>
<reference evidence="1 2" key="1">
    <citation type="submission" date="2018-08" db="EMBL/GenBank/DDBJ databases">
        <title>A genome reference for cultivated species of the human gut microbiota.</title>
        <authorList>
            <person name="Zou Y."/>
            <person name="Xue W."/>
            <person name="Luo G."/>
        </authorList>
    </citation>
    <scope>NUCLEOTIDE SEQUENCE [LARGE SCALE GENOMIC DNA]</scope>
    <source>
        <strain evidence="1 2">AF14-32</strain>
    </source>
</reference>